<keyword evidence="2" id="KW-1185">Reference proteome</keyword>
<gene>
    <name evidence="1" type="ORF">BAUCODRAFT_171414</name>
</gene>
<dbReference type="AlphaFoldDB" id="M2M0G9"/>
<proteinExistence type="predicted"/>
<organism evidence="1 2">
    <name type="scientific">Baudoinia panamericana (strain UAMH 10762)</name>
    <name type="common">Angels' share fungus</name>
    <name type="synonym">Baudoinia compniacensis (strain UAMH 10762)</name>
    <dbReference type="NCBI Taxonomy" id="717646"/>
    <lineage>
        <taxon>Eukaryota</taxon>
        <taxon>Fungi</taxon>
        <taxon>Dikarya</taxon>
        <taxon>Ascomycota</taxon>
        <taxon>Pezizomycotina</taxon>
        <taxon>Dothideomycetes</taxon>
        <taxon>Dothideomycetidae</taxon>
        <taxon>Mycosphaerellales</taxon>
        <taxon>Teratosphaeriaceae</taxon>
        <taxon>Baudoinia</taxon>
    </lineage>
</organism>
<dbReference type="GeneID" id="19109429"/>
<sequence>MRHEINAQPYFIRPFQWTQRNSARAHPQGEEVFSVQLVFCVEWKVQGSVRQRWQRIRIP</sequence>
<accession>M2M0G9</accession>
<evidence type="ECO:0000313" key="1">
    <source>
        <dbReference type="EMBL" id="EMD00488.1"/>
    </source>
</evidence>
<dbReference type="EMBL" id="KB445550">
    <property type="protein sequence ID" value="EMD00488.1"/>
    <property type="molecule type" value="Genomic_DNA"/>
</dbReference>
<name>M2M0G9_BAUPA</name>
<dbReference type="Proteomes" id="UP000011761">
    <property type="component" value="Unassembled WGS sequence"/>
</dbReference>
<protein>
    <submittedName>
        <fullName evidence="1">Uncharacterized protein</fullName>
    </submittedName>
</protein>
<evidence type="ECO:0000313" key="2">
    <source>
        <dbReference type="Proteomes" id="UP000011761"/>
    </source>
</evidence>
<dbReference type="HOGENOM" id="CLU_2960363_0_0_1"/>
<reference evidence="1 2" key="1">
    <citation type="journal article" date="2012" name="PLoS Pathog.">
        <title>Diverse lifestyles and strategies of plant pathogenesis encoded in the genomes of eighteen Dothideomycetes fungi.</title>
        <authorList>
            <person name="Ohm R.A."/>
            <person name="Feau N."/>
            <person name="Henrissat B."/>
            <person name="Schoch C.L."/>
            <person name="Horwitz B.A."/>
            <person name="Barry K.W."/>
            <person name="Condon B.J."/>
            <person name="Copeland A.C."/>
            <person name="Dhillon B."/>
            <person name="Glaser F."/>
            <person name="Hesse C.N."/>
            <person name="Kosti I."/>
            <person name="LaButti K."/>
            <person name="Lindquist E.A."/>
            <person name="Lucas S."/>
            <person name="Salamov A.A."/>
            <person name="Bradshaw R.E."/>
            <person name="Ciuffetti L."/>
            <person name="Hamelin R.C."/>
            <person name="Kema G.H.J."/>
            <person name="Lawrence C."/>
            <person name="Scott J.A."/>
            <person name="Spatafora J.W."/>
            <person name="Turgeon B.G."/>
            <person name="de Wit P.J.G.M."/>
            <person name="Zhong S."/>
            <person name="Goodwin S.B."/>
            <person name="Grigoriev I.V."/>
        </authorList>
    </citation>
    <scope>NUCLEOTIDE SEQUENCE [LARGE SCALE GENOMIC DNA]</scope>
    <source>
        <strain evidence="1 2">UAMH 10762</strain>
    </source>
</reference>
<dbReference type="KEGG" id="bcom:BAUCODRAFT_171414"/>
<dbReference type="RefSeq" id="XP_007671672.1">
    <property type="nucleotide sequence ID" value="XM_007673482.1"/>
</dbReference>